<reference evidence="1 2" key="1">
    <citation type="submission" date="2019-06" db="EMBL/GenBank/DDBJ databases">
        <title>Pseudomonas bimorpha sp. nov. isolated from bovine raw milk and skim milk concentrate.</title>
        <authorList>
            <person name="Hofmann K."/>
            <person name="Huptas C."/>
            <person name="Doll E."/>
            <person name="Scherer S."/>
            <person name="Wenning M."/>
        </authorList>
    </citation>
    <scope>NUCLEOTIDE SEQUENCE [LARGE SCALE GENOMIC DNA]</scope>
    <source>
        <strain evidence="1 2">DSM 108990</strain>
    </source>
</reference>
<organism evidence="1 2">
    <name type="scientific">Pseudomonas saxonica</name>
    <dbReference type="NCBI Taxonomy" id="2600598"/>
    <lineage>
        <taxon>Bacteria</taxon>
        <taxon>Pseudomonadati</taxon>
        <taxon>Pseudomonadota</taxon>
        <taxon>Gammaproteobacteria</taxon>
        <taxon>Pseudomonadales</taxon>
        <taxon>Pseudomonadaceae</taxon>
        <taxon>Pseudomonas</taxon>
    </lineage>
</organism>
<dbReference type="OrthoDB" id="9914422at2"/>
<dbReference type="AlphaFoldDB" id="A0A5C5PX26"/>
<accession>A0A5C5PX26</accession>
<dbReference type="EMBL" id="VFIP01000031">
    <property type="protein sequence ID" value="TWR88079.1"/>
    <property type="molecule type" value="Genomic_DNA"/>
</dbReference>
<dbReference type="InterPro" id="IPR036388">
    <property type="entry name" value="WH-like_DNA-bd_sf"/>
</dbReference>
<proteinExistence type="predicted"/>
<dbReference type="InterPro" id="IPR036390">
    <property type="entry name" value="WH_DNA-bd_sf"/>
</dbReference>
<comment type="caution">
    <text evidence="1">The sequence shown here is derived from an EMBL/GenBank/DDBJ whole genome shotgun (WGS) entry which is preliminary data.</text>
</comment>
<dbReference type="RefSeq" id="WP_146426640.1">
    <property type="nucleotide sequence ID" value="NZ_VFIP01000031.1"/>
</dbReference>
<dbReference type="Proteomes" id="UP000317901">
    <property type="component" value="Unassembled WGS sequence"/>
</dbReference>
<evidence type="ECO:0000313" key="2">
    <source>
        <dbReference type="Proteomes" id="UP000317901"/>
    </source>
</evidence>
<name>A0A5C5PX26_9PSED</name>
<dbReference type="Gene3D" id="1.10.10.10">
    <property type="entry name" value="Winged helix-like DNA-binding domain superfamily/Winged helix DNA-binding domain"/>
    <property type="match status" value="1"/>
</dbReference>
<sequence length="108" mass="12418">MNNIKIKTDFETQAKLAGLAKENANAYVLLMYLCMHSEAAKRTDVKITQFIAYVTPHEMAEYIGKSEETVRRALIVLKKRDLINCDIHLKGTEDNPLVYIIEAKINRY</sequence>
<gene>
    <name evidence="1" type="ORF">FJD37_15815</name>
</gene>
<evidence type="ECO:0000313" key="1">
    <source>
        <dbReference type="EMBL" id="TWR88079.1"/>
    </source>
</evidence>
<evidence type="ECO:0008006" key="3">
    <source>
        <dbReference type="Google" id="ProtNLM"/>
    </source>
</evidence>
<protein>
    <recommendedName>
        <fullName evidence="3">Helix-turn-helix domain-containing protein</fullName>
    </recommendedName>
</protein>
<dbReference type="SUPFAM" id="SSF46785">
    <property type="entry name" value="Winged helix' DNA-binding domain"/>
    <property type="match status" value="1"/>
</dbReference>